<keyword evidence="2" id="KW-1185">Reference proteome</keyword>
<accession>W6MMF8</accession>
<dbReference type="Proteomes" id="UP000019384">
    <property type="component" value="Unassembled WGS sequence"/>
</dbReference>
<reference evidence="1" key="1">
    <citation type="submission" date="2013-12" db="EMBL/GenBank/DDBJ databases">
        <authorList>
            <person name="Genoscope - CEA"/>
        </authorList>
    </citation>
    <scope>NUCLEOTIDE SEQUENCE</scope>
    <source>
        <strain evidence="1">CBS 1993</strain>
    </source>
</reference>
<name>W6MMF8_9ASCO</name>
<dbReference type="HOGENOM" id="CLU_3359841_0_0_1"/>
<sequence>MSDGPQILYLITIIRFKDLQLSTIGICIFINQSTSL</sequence>
<protein>
    <submittedName>
        <fullName evidence="1">Uncharacterized protein</fullName>
    </submittedName>
</protein>
<dbReference type="AlphaFoldDB" id="W6MMF8"/>
<proteinExistence type="predicted"/>
<dbReference type="EMBL" id="HG793126">
    <property type="protein sequence ID" value="CDK26102.1"/>
    <property type="molecule type" value="Genomic_DNA"/>
</dbReference>
<gene>
    <name evidence="1" type="ORF">KUCA_T00002073001</name>
</gene>
<dbReference type="RefSeq" id="XP_022458110.1">
    <property type="nucleotide sequence ID" value="XM_022604316.1"/>
</dbReference>
<dbReference type="GeneID" id="34519498"/>
<organism evidence="1 2">
    <name type="scientific">Kuraishia capsulata CBS 1993</name>
    <dbReference type="NCBI Taxonomy" id="1382522"/>
    <lineage>
        <taxon>Eukaryota</taxon>
        <taxon>Fungi</taxon>
        <taxon>Dikarya</taxon>
        <taxon>Ascomycota</taxon>
        <taxon>Saccharomycotina</taxon>
        <taxon>Pichiomycetes</taxon>
        <taxon>Pichiales</taxon>
        <taxon>Pichiaceae</taxon>
        <taxon>Kuraishia</taxon>
    </lineage>
</organism>
<evidence type="ECO:0000313" key="2">
    <source>
        <dbReference type="Proteomes" id="UP000019384"/>
    </source>
</evidence>
<reference evidence="1" key="2">
    <citation type="submission" date="2014-02" db="EMBL/GenBank/DDBJ databases">
        <title>Complete DNA sequence of /Kuraishia capsulata/ illustrates novel genomic features among budding yeasts (/Saccharomycotina/).</title>
        <authorList>
            <person name="Morales L."/>
            <person name="Noel B."/>
            <person name="Porcel B."/>
            <person name="Marcet-Houben M."/>
            <person name="Hullo M-F."/>
            <person name="Sacerdot C."/>
            <person name="Tekaia F."/>
            <person name="Leh-Louis V."/>
            <person name="Despons L."/>
            <person name="Khanna V."/>
            <person name="Aury J-M."/>
            <person name="Barbe V."/>
            <person name="Couloux A."/>
            <person name="Labadie K."/>
            <person name="Pelletier E."/>
            <person name="Souciet J-L."/>
            <person name="Boekhout T."/>
            <person name="Gabaldon T."/>
            <person name="Wincker P."/>
            <person name="Dujon B."/>
        </authorList>
    </citation>
    <scope>NUCLEOTIDE SEQUENCE</scope>
    <source>
        <strain evidence="1">CBS 1993</strain>
    </source>
</reference>
<evidence type="ECO:0000313" key="1">
    <source>
        <dbReference type="EMBL" id="CDK26102.1"/>
    </source>
</evidence>